<gene>
    <name evidence="1" type="ORF">MM415B01957_0010</name>
</gene>
<dbReference type="AlphaFoldDB" id="A0A6M3IFP8"/>
<reference evidence="1" key="1">
    <citation type="submission" date="2020-03" db="EMBL/GenBank/DDBJ databases">
        <title>The deep terrestrial virosphere.</title>
        <authorList>
            <person name="Holmfeldt K."/>
            <person name="Nilsson E."/>
            <person name="Simone D."/>
            <person name="Lopez-Fernandez M."/>
            <person name="Wu X."/>
            <person name="de Brujin I."/>
            <person name="Lundin D."/>
            <person name="Andersson A."/>
            <person name="Bertilsson S."/>
            <person name="Dopson M."/>
        </authorList>
    </citation>
    <scope>NUCLEOTIDE SEQUENCE</scope>
    <source>
        <strain evidence="1">MM415B01957</strain>
    </source>
</reference>
<accession>A0A6M3IFP8</accession>
<proteinExistence type="predicted"/>
<evidence type="ECO:0000313" key="1">
    <source>
        <dbReference type="EMBL" id="QJA55957.1"/>
    </source>
</evidence>
<dbReference type="EMBL" id="MT141191">
    <property type="protein sequence ID" value="QJA55957.1"/>
    <property type="molecule type" value="Genomic_DNA"/>
</dbReference>
<name>A0A6M3IFP8_9ZZZZ</name>
<sequence length="60" mass="6909">MLKGRILSIKWAGTFEVALDGTVKYFTAWDDARAWLLSVLKYAKDDKKKALLQEDLKHVI</sequence>
<protein>
    <submittedName>
        <fullName evidence="1">Uncharacterized protein</fullName>
    </submittedName>
</protein>
<organism evidence="1">
    <name type="scientific">viral metagenome</name>
    <dbReference type="NCBI Taxonomy" id="1070528"/>
    <lineage>
        <taxon>unclassified sequences</taxon>
        <taxon>metagenomes</taxon>
        <taxon>organismal metagenomes</taxon>
    </lineage>
</organism>